<dbReference type="InterPro" id="IPR036318">
    <property type="entry name" value="FAD-bd_PCMH-like_sf"/>
</dbReference>
<dbReference type="SUPFAM" id="SSF56176">
    <property type="entry name" value="FAD-binding/transporter-associated domain-like"/>
    <property type="match status" value="1"/>
</dbReference>
<dbReference type="Gene3D" id="3.30.465.10">
    <property type="match status" value="1"/>
</dbReference>
<proteinExistence type="predicted"/>
<keyword evidence="2" id="KW-1185">Reference proteome</keyword>
<sequence>MIFHILRSHCSLLAIIVSRNNGIGSCLGCVGAGGQHCESDLKPLFRLIGIHAVDLASVLSDDAKMYLLGEENFGLIVHQLISDRVVLANGTAIAVSNEEHRDLFWVIREAGHNFVSLNAWRLPTLRSALEIFSDLPPEFRESFILLEAWALNGVTGVAENSTAYLDRGGRLLISPILLYSADAGLVCTAHKSGKDQRSAGIG</sequence>
<comment type="caution">
    <text evidence="1">The sequence shown here is derived from an EMBL/GenBank/DDBJ whole genome shotgun (WGS) entry which is preliminary data.</text>
</comment>
<dbReference type="AlphaFoldDB" id="A0A9P4MZV0"/>
<dbReference type="GO" id="GO:0050660">
    <property type="term" value="F:flavin adenine dinucleotide binding"/>
    <property type="evidence" value="ECO:0007669"/>
    <property type="project" value="InterPro"/>
</dbReference>
<reference evidence="2" key="1">
    <citation type="journal article" date="2020" name="Stud. Mycol.">
        <title>101 Dothideomycetes genomes: A test case for predicting lifestyles and emergence of pathogens.</title>
        <authorList>
            <person name="Haridas S."/>
            <person name="Albert R."/>
            <person name="Binder M."/>
            <person name="Bloem J."/>
            <person name="LaButti K."/>
            <person name="Salamov A."/>
            <person name="Andreopoulos B."/>
            <person name="Baker S."/>
            <person name="Barry K."/>
            <person name="Bills G."/>
            <person name="Bluhm B."/>
            <person name="Cannon C."/>
            <person name="Castanera R."/>
            <person name="Culley D."/>
            <person name="Daum C."/>
            <person name="Ezra D."/>
            <person name="Gonzalez J."/>
            <person name="Henrissat B."/>
            <person name="Kuo A."/>
            <person name="Liang C."/>
            <person name="Lipzen A."/>
            <person name="Lutzoni F."/>
            <person name="Magnuson J."/>
            <person name="Mondo S."/>
            <person name="Nolan M."/>
            <person name="Ohm R."/>
            <person name="Pangilinan J."/>
            <person name="Park H.-J."/>
            <person name="Ramirez L."/>
            <person name="Alfaro M."/>
            <person name="Sun H."/>
            <person name="Tritt A."/>
            <person name="Yoshinaga Y."/>
            <person name="Zwiers L.-H."/>
            <person name="Turgeon B."/>
            <person name="Goodwin S."/>
            <person name="Spatafora J."/>
            <person name="Crous P."/>
            <person name="Grigoriev I."/>
        </authorList>
    </citation>
    <scope>NUCLEOTIDE SEQUENCE [LARGE SCALE GENOMIC DNA]</scope>
    <source>
        <strain evidence="2">CBS 304.66</strain>
    </source>
</reference>
<gene>
    <name evidence="1" type="ORF">CC78DRAFT_620080</name>
</gene>
<name>A0A9P4MZV0_9PLEO</name>
<evidence type="ECO:0000313" key="1">
    <source>
        <dbReference type="EMBL" id="KAF2260682.1"/>
    </source>
</evidence>
<dbReference type="InterPro" id="IPR016169">
    <property type="entry name" value="FAD-bd_PCMH_sub2"/>
</dbReference>
<dbReference type="OrthoDB" id="415825at2759"/>
<protein>
    <submittedName>
        <fullName evidence="1">Uncharacterized protein</fullName>
    </submittedName>
</protein>
<dbReference type="EMBL" id="ML986675">
    <property type="protein sequence ID" value="KAF2260682.1"/>
    <property type="molecule type" value="Genomic_DNA"/>
</dbReference>
<accession>A0A9P4MZV0</accession>
<dbReference type="Proteomes" id="UP000800093">
    <property type="component" value="Unassembled WGS sequence"/>
</dbReference>
<evidence type="ECO:0000313" key="2">
    <source>
        <dbReference type="Proteomes" id="UP000800093"/>
    </source>
</evidence>
<organism evidence="1 2">
    <name type="scientific">Lojkania enalia</name>
    <dbReference type="NCBI Taxonomy" id="147567"/>
    <lineage>
        <taxon>Eukaryota</taxon>
        <taxon>Fungi</taxon>
        <taxon>Dikarya</taxon>
        <taxon>Ascomycota</taxon>
        <taxon>Pezizomycotina</taxon>
        <taxon>Dothideomycetes</taxon>
        <taxon>Pleosporomycetidae</taxon>
        <taxon>Pleosporales</taxon>
        <taxon>Pleosporales incertae sedis</taxon>
        <taxon>Lojkania</taxon>
    </lineage>
</organism>